<keyword evidence="3" id="KW-1185">Reference proteome</keyword>
<dbReference type="SMART" id="SM00257">
    <property type="entry name" value="LysM"/>
    <property type="match status" value="3"/>
</dbReference>
<organism evidence="2 3">
    <name type="scientific">Desulfomarina profundi</name>
    <dbReference type="NCBI Taxonomy" id="2772557"/>
    <lineage>
        <taxon>Bacteria</taxon>
        <taxon>Pseudomonadati</taxon>
        <taxon>Thermodesulfobacteriota</taxon>
        <taxon>Desulfobulbia</taxon>
        <taxon>Desulfobulbales</taxon>
        <taxon>Desulfobulbaceae</taxon>
        <taxon>Desulfomarina</taxon>
    </lineage>
</organism>
<name>A0A8D5FN05_9BACT</name>
<reference evidence="2" key="1">
    <citation type="submission" date="2020-09" db="EMBL/GenBank/DDBJ databases">
        <title>Desulfogranum mesoprofundum gen. nov., sp. nov., a novel mesophilic, sulfate-reducing chemolithoautotroph isolated from a deep-sea hydrothermal vent chimney in the Suiyo Seamount.</title>
        <authorList>
            <person name="Hashimoto Y."/>
            <person name="Nakagawa S."/>
        </authorList>
    </citation>
    <scope>NUCLEOTIDE SEQUENCE</scope>
    <source>
        <strain evidence="2">KT2</strain>
    </source>
</reference>
<dbReference type="GO" id="GO:0008932">
    <property type="term" value="F:lytic endotransglycosylase activity"/>
    <property type="evidence" value="ECO:0007669"/>
    <property type="project" value="TreeGrafter"/>
</dbReference>
<sequence>MQHIYNTLIRIIFLLLTVSFISGCTDKKLVSTLPSPKPVDKVEAEPVDDPDLQLVETEPEMCLDQELVALKKTGGWDQNISPVTEAPAEHIRYDFPVVLNKQVNMYLDLFQNRQRKQFSRWLARSTKYKPLMEKTFREAGLPLDLIYLSMIESGFYQRAYSRSHAVGLWQFMRGTGRQYHLRIDRYVDERRDAEKSTKAAANYLLDLYREFGDWHLAVAAYNGGPGKIRSGLKRYKVKNFWELANHRFLRLETKRYVPKLIAAILIAKEPAKYGFTNISYQQPLQYDTITVGPGMKLNAIAMISNSSIKTIKSLNQELRQSRTPLNRASYRVHIPPFTKTIAEKNLPRLHSIVSTGFKSHKIRKGETLSKICRKYGVNKTTILKVNNLRTRTLVVGRNLRIPYSTITYQLLPEGSKNALAAYKDSLILHRIKPGETVSKIAFKYGVPPEMIVEWNGLKSVHRIRAGQQLALYINKSGSSLPANPAQKRNMKKTGGKSKVVFLTADRKKLRIGNSSAFKYYQVRSGDSLWTISRKFKISTTELKKWNNLKSNLIHPGSKLKLKKV</sequence>
<dbReference type="InterPro" id="IPR018392">
    <property type="entry name" value="LysM"/>
</dbReference>
<dbReference type="Pfam" id="PF01464">
    <property type="entry name" value="SLT"/>
    <property type="match status" value="1"/>
</dbReference>
<gene>
    <name evidence="2" type="ORF">DGMP_19070</name>
</gene>
<dbReference type="RefSeq" id="WP_228857244.1">
    <property type="nucleotide sequence ID" value="NZ_AP024086.1"/>
</dbReference>
<dbReference type="PANTHER" id="PTHR33734:SF22">
    <property type="entry name" value="MEMBRANE-BOUND LYTIC MUREIN TRANSGLYCOSYLASE D"/>
    <property type="match status" value="1"/>
</dbReference>
<accession>A0A8D5FN05</accession>
<feature type="domain" description="LysM" evidence="1">
    <location>
        <begin position="519"/>
        <end position="562"/>
    </location>
</feature>
<evidence type="ECO:0000313" key="3">
    <source>
        <dbReference type="Proteomes" id="UP000826725"/>
    </source>
</evidence>
<feature type="domain" description="LysM" evidence="1">
    <location>
        <begin position="428"/>
        <end position="472"/>
    </location>
</feature>
<dbReference type="InterPro" id="IPR008258">
    <property type="entry name" value="Transglycosylase_SLT_dom_1"/>
</dbReference>
<dbReference type="Proteomes" id="UP000826725">
    <property type="component" value="Chromosome"/>
</dbReference>
<proteinExistence type="predicted"/>
<dbReference type="CDD" id="cd00118">
    <property type="entry name" value="LysM"/>
    <property type="match status" value="3"/>
</dbReference>
<dbReference type="PANTHER" id="PTHR33734">
    <property type="entry name" value="LYSM DOMAIN-CONTAINING GPI-ANCHORED PROTEIN 2"/>
    <property type="match status" value="1"/>
</dbReference>
<feature type="domain" description="LysM" evidence="1">
    <location>
        <begin position="359"/>
        <end position="402"/>
    </location>
</feature>
<dbReference type="CDD" id="cd16894">
    <property type="entry name" value="MltD-like"/>
    <property type="match status" value="1"/>
</dbReference>
<dbReference type="Pfam" id="PF01476">
    <property type="entry name" value="LysM"/>
    <property type="match status" value="3"/>
</dbReference>
<dbReference type="AlphaFoldDB" id="A0A8D5FN05"/>
<dbReference type="EMBL" id="AP024086">
    <property type="protein sequence ID" value="BCL61214.1"/>
    <property type="molecule type" value="Genomic_DNA"/>
</dbReference>
<protein>
    <recommendedName>
        <fullName evidence="1">LysM domain-containing protein</fullName>
    </recommendedName>
</protein>
<evidence type="ECO:0000313" key="2">
    <source>
        <dbReference type="EMBL" id="BCL61214.1"/>
    </source>
</evidence>
<evidence type="ECO:0000259" key="1">
    <source>
        <dbReference type="SMART" id="SM00257"/>
    </source>
</evidence>
<dbReference type="KEGG" id="dbk:DGMP_19070"/>